<keyword evidence="1" id="KW-0732">Signal</keyword>
<dbReference type="RefSeq" id="WP_324779719.1">
    <property type="nucleotide sequence ID" value="NZ_CP141769.1"/>
</dbReference>
<keyword evidence="3" id="KW-1185">Reference proteome</keyword>
<organism evidence="2 3">
    <name type="scientific">Thiobacillus sedimenti</name>
    <dbReference type="NCBI Taxonomy" id="3110231"/>
    <lineage>
        <taxon>Bacteria</taxon>
        <taxon>Pseudomonadati</taxon>
        <taxon>Pseudomonadota</taxon>
        <taxon>Betaproteobacteria</taxon>
        <taxon>Nitrosomonadales</taxon>
        <taxon>Thiobacillaceae</taxon>
        <taxon>Thiobacillus</taxon>
    </lineage>
</organism>
<sequence>MQSTLLLSCLVAAFSIAGCDGLTTGEHAQTVPVTENSDGGYGPVTLSLTPEMAPVAINFRAQQADDPAEVGKWNTYHAVLSKDGAPVASGTFNMNNTGTQDRPEGAPYILRNMLTAWPREAGDYGLVITPTKPVEVRLKDTQVVVRRNVRSDVNVR</sequence>
<evidence type="ECO:0000313" key="2">
    <source>
        <dbReference type="EMBL" id="WRS39186.1"/>
    </source>
</evidence>
<protein>
    <recommendedName>
        <fullName evidence="4">Lipoprotein</fullName>
    </recommendedName>
</protein>
<gene>
    <name evidence="2" type="ORF">VA613_14425</name>
</gene>
<evidence type="ECO:0008006" key="4">
    <source>
        <dbReference type="Google" id="ProtNLM"/>
    </source>
</evidence>
<reference evidence="2 3" key="1">
    <citation type="submission" date="2023-12" db="EMBL/GenBank/DDBJ databases">
        <title>Thiobacillus sedimentum sp. nov., a chemolithoautotrophic sulfur-oxidizing bacterium isolated from freshwater sediment.</title>
        <authorList>
            <person name="Luo J."/>
            <person name="Dai C."/>
        </authorList>
    </citation>
    <scope>NUCLEOTIDE SEQUENCE [LARGE SCALE GENOMIC DNA]</scope>
    <source>
        <strain evidence="2 3">SCUT-2</strain>
    </source>
</reference>
<name>A0ABZ1CIW7_9PROT</name>
<evidence type="ECO:0000313" key="3">
    <source>
        <dbReference type="Proteomes" id="UP001334732"/>
    </source>
</evidence>
<dbReference type="Proteomes" id="UP001334732">
    <property type="component" value="Chromosome"/>
</dbReference>
<dbReference type="EMBL" id="CP141769">
    <property type="protein sequence ID" value="WRS39186.1"/>
    <property type="molecule type" value="Genomic_DNA"/>
</dbReference>
<feature type="signal peptide" evidence="1">
    <location>
        <begin position="1"/>
        <end position="17"/>
    </location>
</feature>
<proteinExistence type="predicted"/>
<evidence type="ECO:0000256" key="1">
    <source>
        <dbReference type="SAM" id="SignalP"/>
    </source>
</evidence>
<accession>A0ABZ1CIW7</accession>
<feature type="chain" id="PRO_5047550108" description="Lipoprotein" evidence="1">
    <location>
        <begin position="18"/>
        <end position="156"/>
    </location>
</feature>